<keyword evidence="1" id="KW-0812">Transmembrane</keyword>
<gene>
    <name evidence="2" type="ORF">LCPAC202_00060</name>
</gene>
<keyword evidence="1" id="KW-0472">Membrane</keyword>
<evidence type="ECO:0000256" key="1">
    <source>
        <dbReference type="SAM" id="Phobius"/>
    </source>
</evidence>
<keyword evidence="1" id="KW-1133">Transmembrane helix</keyword>
<name>A0A481Z6K6_9VIRU</name>
<sequence length="159" mass="18734">MSDRLINDSWLTDSLIGETQKTTWSKTIQTFINAYPSDLVFQVIIAFWVGLIFAPWSWGLLYLIIFFVVFEVIYAMIHRDFSAENIIIRLTIIGASFLGWLVGRIVVEDEKPIRAKYKDKYCHLGCKNYKIPNNFEQMMEFNQTDKLKMEEHLNRLNLN</sequence>
<dbReference type="EMBL" id="MK500509">
    <property type="protein sequence ID" value="QBK91032.1"/>
    <property type="molecule type" value="Genomic_DNA"/>
</dbReference>
<feature type="transmembrane region" description="Helical" evidence="1">
    <location>
        <begin position="60"/>
        <end position="77"/>
    </location>
</feature>
<accession>A0A481Z6K6</accession>
<feature type="transmembrane region" description="Helical" evidence="1">
    <location>
        <begin position="86"/>
        <end position="107"/>
    </location>
</feature>
<evidence type="ECO:0008006" key="3">
    <source>
        <dbReference type="Google" id="ProtNLM"/>
    </source>
</evidence>
<proteinExistence type="predicted"/>
<protein>
    <recommendedName>
        <fullName evidence="3">Transmembrane protein</fullName>
    </recommendedName>
</protein>
<reference evidence="2" key="1">
    <citation type="journal article" date="2019" name="MBio">
        <title>Virus Genomes from Deep Sea Sediments Expand the Ocean Megavirome and Support Independent Origins of Viral Gigantism.</title>
        <authorList>
            <person name="Backstrom D."/>
            <person name="Yutin N."/>
            <person name="Jorgensen S.L."/>
            <person name="Dharamshi J."/>
            <person name="Homa F."/>
            <person name="Zaremba-Niedwiedzka K."/>
            <person name="Spang A."/>
            <person name="Wolf Y.I."/>
            <person name="Koonin E.V."/>
            <person name="Ettema T.J."/>
        </authorList>
    </citation>
    <scope>NUCLEOTIDE SEQUENCE</scope>
</reference>
<organism evidence="2">
    <name type="scientific">Pithovirus LCPAC202</name>
    <dbReference type="NCBI Taxonomy" id="2506592"/>
    <lineage>
        <taxon>Viruses</taxon>
        <taxon>Pithoviruses</taxon>
    </lineage>
</organism>
<evidence type="ECO:0000313" key="2">
    <source>
        <dbReference type="EMBL" id="QBK91032.1"/>
    </source>
</evidence>
<feature type="transmembrane region" description="Helical" evidence="1">
    <location>
        <begin position="35"/>
        <end position="54"/>
    </location>
</feature>